<dbReference type="Proteomes" id="UP000677668">
    <property type="component" value="Chromosome 2"/>
</dbReference>
<evidence type="ECO:0000313" key="5">
    <source>
        <dbReference type="Proteomes" id="UP000677668"/>
    </source>
</evidence>
<gene>
    <name evidence="4" type="ORF">J8C05_11365</name>
</gene>
<reference evidence="4 5" key="1">
    <citation type="submission" date="2021-03" db="EMBL/GenBank/DDBJ databases">
        <title>Genomic and phenotypic characterization of Chloracidobacterium isolates provides evidence for multiple species.</title>
        <authorList>
            <person name="Saini M.K."/>
            <person name="Costas A.M.G."/>
            <person name="Tank M."/>
            <person name="Bryant D.A."/>
        </authorList>
    </citation>
    <scope>NUCLEOTIDE SEQUENCE [LARGE SCALE GENOMIC DNA]</scope>
    <source>
        <strain evidence="4 5">N</strain>
    </source>
</reference>
<dbReference type="InterPro" id="IPR025745">
    <property type="entry name" value="Mrr-like_N_dom"/>
</dbReference>
<evidence type="ECO:0000256" key="2">
    <source>
        <dbReference type="SAM" id="MobiDB-lite"/>
    </source>
</evidence>
<name>A0ABX8B380_9BACT</name>
<proteinExistence type="predicted"/>
<keyword evidence="5" id="KW-1185">Reference proteome</keyword>
<dbReference type="EMBL" id="CP072643">
    <property type="protein sequence ID" value="QUV95438.1"/>
    <property type="molecule type" value="Genomic_DNA"/>
</dbReference>
<feature type="domain" description="Restriction system protein Mrr-like N-terminal" evidence="3">
    <location>
        <begin position="102"/>
        <end position="189"/>
    </location>
</feature>
<evidence type="ECO:0000259" key="3">
    <source>
        <dbReference type="Pfam" id="PF14338"/>
    </source>
</evidence>
<evidence type="ECO:0000313" key="4">
    <source>
        <dbReference type="EMBL" id="QUV95438.1"/>
    </source>
</evidence>
<dbReference type="Pfam" id="PF14338">
    <property type="entry name" value="Mrr_N"/>
    <property type="match status" value="1"/>
</dbReference>
<protein>
    <submittedName>
        <fullName evidence="4">Winged helix-turn-helix domain-containing protein</fullName>
    </submittedName>
</protein>
<sequence>MMENNSTSVAAAFEMLLEEIEAEIDFVNRAGARAFEERDYEKAKEAIERAEQLTDFRDKTNALRREWESLFTREEDEEDTEAQATRRNLGRLRRGQRTREEAYYRPILEALQALGGSAQVNEVLDHVLQTMQGTLRDVDFEPLTSDPDMPRWKNTAQWARNTMVRQGLLRNDSPRGVWQISAAGARFLRDGGG</sequence>
<organism evidence="4 5">
    <name type="scientific">Chloracidobacterium sp. N</name>
    <dbReference type="NCBI Taxonomy" id="2821540"/>
    <lineage>
        <taxon>Bacteria</taxon>
        <taxon>Pseudomonadati</taxon>
        <taxon>Acidobacteriota</taxon>
        <taxon>Terriglobia</taxon>
        <taxon>Terriglobales</taxon>
        <taxon>Acidobacteriaceae</taxon>
        <taxon>Chloracidobacterium</taxon>
        <taxon>Chloracidobacterium aggregatum</taxon>
    </lineage>
</organism>
<accession>A0ABX8B380</accession>
<dbReference type="RefSeq" id="WP_211423661.1">
    <property type="nucleotide sequence ID" value="NZ_CP072643.1"/>
</dbReference>
<feature type="coiled-coil region" evidence="1">
    <location>
        <begin position="10"/>
        <end position="53"/>
    </location>
</feature>
<feature type="region of interest" description="Disordered" evidence="2">
    <location>
        <begin position="73"/>
        <end position="95"/>
    </location>
</feature>
<keyword evidence="1" id="KW-0175">Coiled coil</keyword>
<evidence type="ECO:0000256" key="1">
    <source>
        <dbReference type="SAM" id="Coils"/>
    </source>
</evidence>